<proteinExistence type="inferred from homology"/>
<keyword evidence="7 9" id="KW-0472">Membrane</keyword>
<feature type="domain" description="Tripartite ATP-independent periplasmic transporters DctQ component" evidence="10">
    <location>
        <begin position="32"/>
        <end position="158"/>
    </location>
</feature>
<geneLocation type="plasmid" evidence="11 12">
    <name>unnamed2</name>
</geneLocation>
<evidence type="ECO:0000256" key="3">
    <source>
        <dbReference type="ARBA" id="ARBA00022475"/>
    </source>
</evidence>
<evidence type="ECO:0000313" key="11">
    <source>
        <dbReference type="EMBL" id="WRY35609.1"/>
    </source>
</evidence>
<name>A0ABZ1E6J8_9RHOB</name>
<keyword evidence="12" id="KW-1185">Reference proteome</keyword>
<keyword evidence="11" id="KW-0614">Plasmid</keyword>
<feature type="transmembrane region" description="Helical" evidence="9">
    <location>
        <begin position="20"/>
        <end position="43"/>
    </location>
</feature>
<comment type="caution">
    <text evidence="9">Lacks conserved residue(s) required for the propagation of feature annotation.</text>
</comment>
<dbReference type="Proteomes" id="UP001623290">
    <property type="component" value="Plasmid unnamed2"/>
</dbReference>
<evidence type="ECO:0000259" key="10">
    <source>
        <dbReference type="Pfam" id="PF04290"/>
    </source>
</evidence>
<evidence type="ECO:0000256" key="9">
    <source>
        <dbReference type="RuleBase" id="RU369079"/>
    </source>
</evidence>
<comment type="subunit">
    <text evidence="9">The complex comprises the extracytoplasmic solute receptor protein and the two transmembrane proteins.</text>
</comment>
<comment type="subcellular location">
    <subcellularLocation>
        <location evidence="1 9">Cell inner membrane</location>
        <topology evidence="1 9">Multi-pass membrane protein</topology>
    </subcellularLocation>
</comment>
<dbReference type="InterPro" id="IPR055348">
    <property type="entry name" value="DctQ"/>
</dbReference>
<dbReference type="Pfam" id="PF04290">
    <property type="entry name" value="DctQ"/>
    <property type="match status" value="1"/>
</dbReference>
<keyword evidence="5 9" id="KW-0812">Transmembrane</keyword>
<evidence type="ECO:0000256" key="2">
    <source>
        <dbReference type="ARBA" id="ARBA00022448"/>
    </source>
</evidence>
<evidence type="ECO:0000256" key="6">
    <source>
        <dbReference type="ARBA" id="ARBA00022989"/>
    </source>
</evidence>
<organism evidence="11 12">
    <name type="scientific">Thioclava litoralis</name>
    <dbReference type="NCBI Taxonomy" id="3076557"/>
    <lineage>
        <taxon>Bacteria</taxon>
        <taxon>Pseudomonadati</taxon>
        <taxon>Pseudomonadota</taxon>
        <taxon>Alphaproteobacteria</taxon>
        <taxon>Rhodobacterales</taxon>
        <taxon>Paracoccaceae</taxon>
        <taxon>Thioclava</taxon>
    </lineage>
</organism>
<feature type="transmembrane region" description="Helical" evidence="9">
    <location>
        <begin position="136"/>
        <end position="162"/>
    </location>
</feature>
<keyword evidence="4 9" id="KW-0997">Cell inner membrane</keyword>
<reference evidence="11 12" key="1">
    <citation type="submission" date="2023-09" db="EMBL/GenBank/DDBJ databases">
        <title>Thioclava shenzhenensis sp. nov., a multidrug resistant bacteria-antagonizing species isolated from coastal seawater.</title>
        <authorList>
            <person name="Long M."/>
        </authorList>
    </citation>
    <scope>NUCLEOTIDE SEQUENCE [LARGE SCALE GENOMIC DNA]</scope>
    <source>
        <strain evidence="11 12">FTW29</strain>
        <plasmid evidence="11 12">unnamed2</plasmid>
    </source>
</reference>
<comment type="function">
    <text evidence="9">Part of the tripartite ATP-independent periplasmic (TRAP) transport system.</text>
</comment>
<accession>A0ABZ1E6J8</accession>
<feature type="transmembrane region" description="Helical" evidence="9">
    <location>
        <begin position="55"/>
        <end position="76"/>
    </location>
</feature>
<sequence>MEPVSRPLWLQIFDRANLVLVTLAGAFLMVVLGLVFVGVFARYVFNAPILGINEVVQLASAAVVMLALPYCTSYSGHVSVDVLDGVIGAWGRFLGDIVSRVLSSFVLYILCTRAIAKAVDAWDYEDTTNMLGLPLWPFYAIIAAGVALCIVVMALQAIVIMIEKVRA</sequence>
<dbReference type="PANTHER" id="PTHR35011">
    <property type="entry name" value="2,3-DIKETO-L-GULONATE TRAP TRANSPORTER SMALL PERMEASE PROTEIN YIAM"/>
    <property type="match status" value="1"/>
</dbReference>
<evidence type="ECO:0000256" key="8">
    <source>
        <dbReference type="ARBA" id="ARBA00038436"/>
    </source>
</evidence>
<keyword evidence="3" id="KW-1003">Cell membrane</keyword>
<dbReference type="EMBL" id="CP135445">
    <property type="protein sequence ID" value="WRY35609.1"/>
    <property type="molecule type" value="Genomic_DNA"/>
</dbReference>
<evidence type="ECO:0000256" key="4">
    <source>
        <dbReference type="ARBA" id="ARBA00022519"/>
    </source>
</evidence>
<evidence type="ECO:0000256" key="1">
    <source>
        <dbReference type="ARBA" id="ARBA00004429"/>
    </source>
</evidence>
<gene>
    <name evidence="11" type="ORF">RPE78_17280</name>
</gene>
<evidence type="ECO:0000313" key="12">
    <source>
        <dbReference type="Proteomes" id="UP001623290"/>
    </source>
</evidence>
<dbReference type="PANTHER" id="PTHR35011:SF10">
    <property type="entry name" value="TRAP TRANSPORTER SMALL PERMEASE PROTEIN"/>
    <property type="match status" value="1"/>
</dbReference>
<dbReference type="InterPro" id="IPR007387">
    <property type="entry name" value="TRAP_DctQ"/>
</dbReference>
<dbReference type="RefSeq" id="WP_330629337.1">
    <property type="nucleotide sequence ID" value="NZ_CP135445.1"/>
</dbReference>
<comment type="similarity">
    <text evidence="8 9">Belongs to the TRAP transporter small permease family.</text>
</comment>
<keyword evidence="2 9" id="KW-0813">Transport</keyword>
<protein>
    <recommendedName>
        <fullName evidence="9">TRAP transporter small permease protein</fullName>
    </recommendedName>
</protein>
<evidence type="ECO:0000256" key="7">
    <source>
        <dbReference type="ARBA" id="ARBA00023136"/>
    </source>
</evidence>
<evidence type="ECO:0000256" key="5">
    <source>
        <dbReference type="ARBA" id="ARBA00022692"/>
    </source>
</evidence>
<keyword evidence="6 9" id="KW-1133">Transmembrane helix</keyword>